<dbReference type="RefSeq" id="XP_042915243.1">
    <property type="nucleotide sequence ID" value="XM_043072784.1"/>
</dbReference>
<proteinExistence type="predicted"/>
<feature type="region of interest" description="Disordered" evidence="1">
    <location>
        <begin position="95"/>
        <end position="154"/>
    </location>
</feature>
<evidence type="ECO:0000313" key="3">
    <source>
        <dbReference type="Proteomes" id="UP000006906"/>
    </source>
</evidence>
<organism evidence="2 3">
    <name type="scientific">Chlamydomonas reinhardtii</name>
    <name type="common">Chlamydomonas smithii</name>
    <dbReference type="NCBI Taxonomy" id="3055"/>
    <lineage>
        <taxon>Eukaryota</taxon>
        <taxon>Viridiplantae</taxon>
        <taxon>Chlorophyta</taxon>
        <taxon>core chlorophytes</taxon>
        <taxon>Chlorophyceae</taxon>
        <taxon>CS clade</taxon>
        <taxon>Chlamydomonadales</taxon>
        <taxon>Chlamydomonadaceae</taxon>
        <taxon>Chlamydomonas</taxon>
    </lineage>
</organism>
<protein>
    <submittedName>
        <fullName evidence="2">Uncharacterized protein</fullName>
    </submittedName>
</protein>
<dbReference type="Proteomes" id="UP000006906">
    <property type="component" value="Chromosome 17"/>
</dbReference>
<feature type="region of interest" description="Disordered" evidence="1">
    <location>
        <begin position="330"/>
        <end position="351"/>
    </location>
</feature>
<feature type="region of interest" description="Disordered" evidence="1">
    <location>
        <begin position="265"/>
        <end position="310"/>
    </location>
</feature>
<dbReference type="ExpressionAtlas" id="A0A2K3CS55">
    <property type="expression patterns" value="baseline and differential"/>
</dbReference>
<feature type="compositionally biased region" description="Polar residues" evidence="1">
    <location>
        <begin position="167"/>
        <end position="179"/>
    </location>
</feature>
<dbReference type="OrthoDB" id="10671089at2759"/>
<name>A0A2K3CS55_CHLRE</name>
<evidence type="ECO:0000313" key="2">
    <source>
        <dbReference type="EMBL" id="PNW71123.1"/>
    </source>
</evidence>
<feature type="compositionally biased region" description="Low complexity" evidence="1">
    <location>
        <begin position="282"/>
        <end position="293"/>
    </location>
</feature>
<dbReference type="InParanoid" id="A0A2K3CS55"/>
<dbReference type="Gramene" id="PNW71123">
    <property type="protein sequence ID" value="PNW71123"/>
    <property type="gene ID" value="CHLRE_17g747597v5"/>
</dbReference>
<accession>A0A2K3CS55</accession>
<sequence length="574" mass="57161">MASAPTLEVVGLGQVPTPSPRAAMLNPASRLESSAWRVQLLGQANDFNHSSLPSSSAQASLLLLLPLRQLAVPCSTGPTPTALSAATHRAHPAVPRLHLTPSPGSNASSPATHSSGQVGISSQADGPLPSGGPIATSTCGGSDSSSADSSSRASSWQRLDDAIFVSSSSAVQPKRQSGTGDWASGRSVVGDVTGAGSLVAPEAVPNGRAMPRRLAPSQNDGAPPALQPPPQLLLSPQRRQPPPQPVVAMEVLAAAERQAVAAFPALNMNSPGRPRRQSIGVPQHQPQQPTQQQGDRTPRLGPTRSQPHISIIPREAPPLLQLLCVGGHHDQPQQLQAHPQQPPVKMQPQRKADPWTSSAATATAPAASAAVGGFGSCCSRPCLLPTASKGRPRAASFDTPRTKGAGCSAASCCGGSNTSCGGNGDTAVAAAGLPALLRLAAVGTSFSCSGAVCGGAGGNASASSEARPAQVLQQLKLPSLGTVAAATAAGGGGGNGGGESKVAAVATPGCEWAAAMPSCRPTNAGVGHVAASSIGGGAPARGWTSARVADPVMVGPVAAAPSARKWEAPAVGVQ</sequence>
<dbReference type="KEGG" id="cre:CHLRE_17g747597v5"/>
<keyword evidence="3" id="KW-1185">Reference proteome</keyword>
<gene>
    <name evidence="2" type="ORF">CHLRE_17g747597v5</name>
</gene>
<feature type="compositionally biased region" description="Polar residues" evidence="1">
    <location>
        <begin position="102"/>
        <end position="124"/>
    </location>
</feature>
<reference evidence="2 3" key="1">
    <citation type="journal article" date="2007" name="Science">
        <title>The Chlamydomonas genome reveals the evolution of key animal and plant functions.</title>
        <authorList>
            <person name="Merchant S.S."/>
            <person name="Prochnik S.E."/>
            <person name="Vallon O."/>
            <person name="Harris E.H."/>
            <person name="Karpowicz S.J."/>
            <person name="Witman G.B."/>
            <person name="Terry A."/>
            <person name="Salamov A."/>
            <person name="Fritz-Laylin L.K."/>
            <person name="Marechal-Drouard L."/>
            <person name="Marshall W.F."/>
            <person name="Qu L.H."/>
            <person name="Nelson D.R."/>
            <person name="Sanderfoot A.A."/>
            <person name="Spalding M.H."/>
            <person name="Kapitonov V.V."/>
            <person name="Ren Q."/>
            <person name="Ferris P."/>
            <person name="Lindquist E."/>
            <person name="Shapiro H."/>
            <person name="Lucas S.M."/>
            <person name="Grimwood J."/>
            <person name="Schmutz J."/>
            <person name="Cardol P."/>
            <person name="Cerutti H."/>
            <person name="Chanfreau G."/>
            <person name="Chen C.L."/>
            <person name="Cognat V."/>
            <person name="Croft M.T."/>
            <person name="Dent R."/>
            <person name="Dutcher S."/>
            <person name="Fernandez E."/>
            <person name="Fukuzawa H."/>
            <person name="Gonzalez-Ballester D."/>
            <person name="Gonzalez-Halphen D."/>
            <person name="Hallmann A."/>
            <person name="Hanikenne M."/>
            <person name="Hippler M."/>
            <person name="Inwood W."/>
            <person name="Jabbari K."/>
            <person name="Kalanon M."/>
            <person name="Kuras R."/>
            <person name="Lefebvre P.A."/>
            <person name="Lemaire S.D."/>
            <person name="Lobanov A.V."/>
            <person name="Lohr M."/>
            <person name="Manuell A."/>
            <person name="Meier I."/>
            <person name="Mets L."/>
            <person name="Mittag M."/>
            <person name="Mittelmeier T."/>
            <person name="Moroney J.V."/>
            <person name="Moseley J."/>
            <person name="Napoli C."/>
            <person name="Nedelcu A.M."/>
            <person name="Niyogi K."/>
            <person name="Novoselov S.V."/>
            <person name="Paulsen I.T."/>
            <person name="Pazour G."/>
            <person name="Purton S."/>
            <person name="Ral J.P."/>
            <person name="Riano-Pachon D.M."/>
            <person name="Riekhof W."/>
            <person name="Rymarquis L."/>
            <person name="Schroda M."/>
            <person name="Stern D."/>
            <person name="Umen J."/>
            <person name="Willows R."/>
            <person name="Wilson N."/>
            <person name="Zimmer S.L."/>
            <person name="Allmer J."/>
            <person name="Balk J."/>
            <person name="Bisova K."/>
            <person name="Chen C.J."/>
            <person name="Elias M."/>
            <person name="Gendler K."/>
            <person name="Hauser C."/>
            <person name="Lamb M.R."/>
            <person name="Ledford H."/>
            <person name="Long J.C."/>
            <person name="Minagawa J."/>
            <person name="Page M.D."/>
            <person name="Pan J."/>
            <person name="Pootakham W."/>
            <person name="Roje S."/>
            <person name="Rose A."/>
            <person name="Stahlberg E."/>
            <person name="Terauchi A.M."/>
            <person name="Yang P."/>
            <person name="Ball S."/>
            <person name="Bowler C."/>
            <person name="Dieckmann C.L."/>
            <person name="Gladyshev V.N."/>
            <person name="Green P."/>
            <person name="Jorgensen R."/>
            <person name="Mayfield S."/>
            <person name="Mueller-Roeber B."/>
            <person name="Rajamani S."/>
            <person name="Sayre R.T."/>
            <person name="Brokstein P."/>
            <person name="Dubchak I."/>
            <person name="Goodstein D."/>
            <person name="Hornick L."/>
            <person name="Huang Y.W."/>
            <person name="Jhaveri J."/>
            <person name="Luo Y."/>
            <person name="Martinez D."/>
            <person name="Ngau W.C."/>
            <person name="Otillar B."/>
            <person name="Poliakov A."/>
            <person name="Porter A."/>
            <person name="Szajkowski L."/>
            <person name="Werner G."/>
            <person name="Zhou K."/>
            <person name="Grigoriev I.V."/>
            <person name="Rokhsar D.S."/>
            <person name="Grossman A.R."/>
        </authorList>
    </citation>
    <scope>NUCLEOTIDE SEQUENCE [LARGE SCALE GENOMIC DNA]</scope>
    <source>
        <strain evidence="3">CC-503</strain>
    </source>
</reference>
<feature type="compositionally biased region" description="Low complexity" evidence="1">
    <location>
        <begin position="142"/>
        <end position="154"/>
    </location>
</feature>
<dbReference type="EMBL" id="CM008978">
    <property type="protein sequence ID" value="PNW71123.1"/>
    <property type="molecule type" value="Genomic_DNA"/>
</dbReference>
<dbReference type="GeneID" id="66057231"/>
<dbReference type="AlphaFoldDB" id="A0A2K3CS55"/>
<feature type="region of interest" description="Disordered" evidence="1">
    <location>
        <begin position="167"/>
        <end position="243"/>
    </location>
</feature>
<evidence type="ECO:0000256" key="1">
    <source>
        <dbReference type="SAM" id="MobiDB-lite"/>
    </source>
</evidence>